<dbReference type="EnsemblPlants" id="AET6Gv20149600.15">
    <property type="protein sequence ID" value="AET6Gv20149600.15"/>
    <property type="gene ID" value="AET6Gv20149600"/>
</dbReference>
<keyword evidence="1" id="KW-0812">Transmembrane</keyword>
<dbReference type="AlphaFoldDB" id="A0A453MYI2"/>
<reference evidence="3" key="2">
    <citation type="journal article" date="2017" name="Nat. Plants">
        <title>The Aegilops tauschii genome reveals multiple impacts of transposons.</title>
        <authorList>
            <person name="Zhao G."/>
            <person name="Zou C."/>
            <person name="Li K."/>
            <person name="Wang K."/>
            <person name="Li T."/>
            <person name="Gao L."/>
            <person name="Zhang X."/>
            <person name="Wang H."/>
            <person name="Yang Z."/>
            <person name="Liu X."/>
            <person name="Jiang W."/>
            <person name="Mao L."/>
            <person name="Kong X."/>
            <person name="Jiao Y."/>
            <person name="Jia J."/>
        </authorList>
    </citation>
    <scope>NUCLEOTIDE SEQUENCE [LARGE SCALE GENOMIC DNA]</scope>
    <source>
        <strain evidence="3">cv. AL8/78</strain>
    </source>
</reference>
<reference evidence="3" key="1">
    <citation type="journal article" date="2014" name="Science">
        <title>Ancient hybridizations among the ancestral genomes of bread wheat.</title>
        <authorList>
            <consortium name="International Wheat Genome Sequencing Consortium,"/>
            <person name="Marcussen T."/>
            <person name="Sandve S.R."/>
            <person name="Heier L."/>
            <person name="Spannagl M."/>
            <person name="Pfeifer M."/>
            <person name="Jakobsen K.S."/>
            <person name="Wulff B.B."/>
            <person name="Steuernagel B."/>
            <person name="Mayer K.F."/>
            <person name="Olsen O.A."/>
        </authorList>
    </citation>
    <scope>NUCLEOTIDE SEQUENCE [LARGE SCALE GENOMIC DNA]</scope>
    <source>
        <strain evidence="3">cv. AL8/78</strain>
    </source>
</reference>
<name>A0A453MYI2_AEGTS</name>
<keyword evidence="1" id="KW-1133">Transmembrane helix</keyword>
<evidence type="ECO:0000313" key="2">
    <source>
        <dbReference type="EnsemblPlants" id="AET6Gv20149600.15"/>
    </source>
</evidence>
<accession>A0A453MYI2</accession>
<proteinExistence type="predicted"/>
<dbReference type="Proteomes" id="UP000015105">
    <property type="component" value="Chromosome 6D"/>
</dbReference>
<protein>
    <submittedName>
        <fullName evidence="2">Uncharacterized protein</fullName>
    </submittedName>
</protein>
<feature type="transmembrane region" description="Helical" evidence="1">
    <location>
        <begin position="31"/>
        <end position="51"/>
    </location>
</feature>
<reference evidence="2" key="5">
    <citation type="journal article" date="2021" name="G3 (Bethesda)">
        <title>Aegilops tauschii genome assembly Aet v5.0 features greater sequence contiguity and improved annotation.</title>
        <authorList>
            <person name="Wang L."/>
            <person name="Zhu T."/>
            <person name="Rodriguez J.C."/>
            <person name="Deal K.R."/>
            <person name="Dubcovsky J."/>
            <person name="McGuire P.E."/>
            <person name="Lux T."/>
            <person name="Spannagl M."/>
            <person name="Mayer K.F.X."/>
            <person name="Baldrich P."/>
            <person name="Meyers B.C."/>
            <person name="Huo N."/>
            <person name="Gu Y.Q."/>
            <person name="Zhou H."/>
            <person name="Devos K.M."/>
            <person name="Bennetzen J.L."/>
            <person name="Unver T."/>
            <person name="Budak H."/>
            <person name="Gulick P.J."/>
            <person name="Galiba G."/>
            <person name="Kalapos B."/>
            <person name="Nelson D.R."/>
            <person name="Li P."/>
            <person name="You F.M."/>
            <person name="Luo M.C."/>
            <person name="Dvorak J."/>
        </authorList>
    </citation>
    <scope>NUCLEOTIDE SEQUENCE [LARGE SCALE GENOMIC DNA]</scope>
    <source>
        <strain evidence="2">cv. AL8/78</strain>
    </source>
</reference>
<keyword evidence="3" id="KW-1185">Reference proteome</keyword>
<evidence type="ECO:0000313" key="3">
    <source>
        <dbReference type="Proteomes" id="UP000015105"/>
    </source>
</evidence>
<reference evidence="2" key="4">
    <citation type="submission" date="2019-03" db="UniProtKB">
        <authorList>
            <consortium name="EnsemblPlants"/>
        </authorList>
    </citation>
    <scope>IDENTIFICATION</scope>
</reference>
<reference evidence="2" key="3">
    <citation type="journal article" date="2017" name="Nature">
        <title>Genome sequence of the progenitor of the wheat D genome Aegilops tauschii.</title>
        <authorList>
            <person name="Luo M.C."/>
            <person name="Gu Y.Q."/>
            <person name="Puiu D."/>
            <person name="Wang H."/>
            <person name="Twardziok S.O."/>
            <person name="Deal K.R."/>
            <person name="Huo N."/>
            <person name="Zhu T."/>
            <person name="Wang L."/>
            <person name="Wang Y."/>
            <person name="McGuire P.E."/>
            <person name="Liu S."/>
            <person name="Long H."/>
            <person name="Ramasamy R.K."/>
            <person name="Rodriguez J.C."/>
            <person name="Van S.L."/>
            <person name="Yuan L."/>
            <person name="Wang Z."/>
            <person name="Xia Z."/>
            <person name="Xiao L."/>
            <person name="Anderson O.D."/>
            <person name="Ouyang S."/>
            <person name="Liang Y."/>
            <person name="Zimin A.V."/>
            <person name="Pertea G."/>
            <person name="Qi P."/>
            <person name="Bennetzen J.L."/>
            <person name="Dai X."/>
            <person name="Dawson M.W."/>
            <person name="Muller H.G."/>
            <person name="Kugler K."/>
            <person name="Rivarola-Duarte L."/>
            <person name="Spannagl M."/>
            <person name="Mayer K.F.X."/>
            <person name="Lu F.H."/>
            <person name="Bevan M.W."/>
            <person name="Leroy P."/>
            <person name="Li P."/>
            <person name="You F.M."/>
            <person name="Sun Q."/>
            <person name="Liu Z."/>
            <person name="Lyons E."/>
            <person name="Wicker T."/>
            <person name="Salzberg S.L."/>
            <person name="Devos K.M."/>
            <person name="Dvorak J."/>
        </authorList>
    </citation>
    <scope>NUCLEOTIDE SEQUENCE [LARGE SCALE GENOMIC DNA]</scope>
    <source>
        <strain evidence="2">cv. AL8/78</strain>
    </source>
</reference>
<dbReference type="Gramene" id="AET6Gv20149600.15">
    <property type="protein sequence ID" value="AET6Gv20149600.15"/>
    <property type="gene ID" value="AET6Gv20149600"/>
</dbReference>
<sequence>ALPWSCTSLSPSRTHSSHMGVLWLALPVHKIWSVCTLDIQTIFLISMYILLNLNNALFPFIVQDSILELSTFVHL</sequence>
<organism evidence="2 3">
    <name type="scientific">Aegilops tauschii subsp. strangulata</name>
    <name type="common">Goatgrass</name>
    <dbReference type="NCBI Taxonomy" id="200361"/>
    <lineage>
        <taxon>Eukaryota</taxon>
        <taxon>Viridiplantae</taxon>
        <taxon>Streptophyta</taxon>
        <taxon>Embryophyta</taxon>
        <taxon>Tracheophyta</taxon>
        <taxon>Spermatophyta</taxon>
        <taxon>Magnoliopsida</taxon>
        <taxon>Liliopsida</taxon>
        <taxon>Poales</taxon>
        <taxon>Poaceae</taxon>
        <taxon>BOP clade</taxon>
        <taxon>Pooideae</taxon>
        <taxon>Triticodae</taxon>
        <taxon>Triticeae</taxon>
        <taxon>Triticinae</taxon>
        <taxon>Aegilops</taxon>
    </lineage>
</organism>
<keyword evidence="1" id="KW-0472">Membrane</keyword>
<evidence type="ECO:0000256" key="1">
    <source>
        <dbReference type="SAM" id="Phobius"/>
    </source>
</evidence>